<protein>
    <submittedName>
        <fullName evidence="1">Uncharacterized protein</fullName>
    </submittedName>
</protein>
<sequence>MMQPMRKNEFTISSEVILGPVVGPLLFQHGVWQHYGSPQLPARVRPMRYVSRSAHTAQYHVPAAAWTPTYGGFLVVARLPDGRASRVAGIWRDPDIARKVWAYNNEKKRGGLLLQSINDTWYAIVRFTNWPKKKKRKAQSVGVHASPRRSDSH</sequence>
<gene>
    <name evidence="1" type="ORF">S01H1_08886</name>
</gene>
<reference evidence="1" key="1">
    <citation type="journal article" date="2014" name="Front. Microbiol.">
        <title>High frequency of phylogenetically diverse reductive dehalogenase-homologous genes in deep subseafloor sedimentary metagenomes.</title>
        <authorList>
            <person name="Kawai M."/>
            <person name="Futagami T."/>
            <person name="Toyoda A."/>
            <person name="Takaki Y."/>
            <person name="Nishi S."/>
            <person name="Hori S."/>
            <person name="Arai W."/>
            <person name="Tsubouchi T."/>
            <person name="Morono Y."/>
            <person name="Uchiyama I."/>
            <person name="Ito T."/>
            <person name="Fujiyama A."/>
            <person name="Inagaki F."/>
            <person name="Takami H."/>
        </authorList>
    </citation>
    <scope>NUCLEOTIDE SEQUENCE</scope>
    <source>
        <strain evidence="1">Expedition CK06-06</strain>
    </source>
</reference>
<name>X0SVB8_9ZZZZ</name>
<dbReference type="EMBL" id="BARS01004546">
    <property type="protein sequence ID" value="GAF79877.1"/>
    <property type="molecule type" value="Genomic_DNA"/>
</dbReference>
<feature type="non-terminal residue" evidence="1">
    <location>
        <position position="153"/>
    </location>
</feature>
<proteinExistence type="predicted"/>
<dbReference type="AlphaFoldDB" id="X0SVB8"/>
<organism evidence="1">
    <name type="scientific">marine sediment metagenome</name>
    <dbReference type="NCBI Taxonomy" id="412755"/>
    <lineage>
        <taxon>unclassified sequences</taxon>
        <taxon>metagenomes</taxon>
        <taxon>ecological metagenomes</taxon>
    </lineage>
</organism>
<comment type="caution">
    <text evidence="1">The sequence shown here is derived from an EMBL/GenBank/DDBJ whole genome shotgun (WGS) entry which is preliminary data.</text>
</comment>
<evidence type="ECO:0000313" key="1">
    <source>
        <dbReference type="EMBL" id="GAF79877.1"/>
    </source>
</evidence>
<accession>X0SVB8</accession>